<evidence type="ECO:0000313" key="14">
    <source>
        <dbReference type="EMBL" id="KST64062.1"/>
    </source>
</evidence>
<dbReference type="Pfam" id="PF00069">
    <property type="entry name" value="Pkinase"/>
    <property type="match status" value="1"/>
</dbReference>
<dbReference type="AlphaFoldDB" id="A0A0V7ZHN8"/>
<evidence type="ECO:0000256" key="2">
    <source>
        <dbReference type="ARBA" id="ARBA00012513"/>
    </source>
</evidence>
<gene>
    <name evidence="14" type="ORF">BC008_40425</name>
    <name evidence="15" type="ORF">BC008_41400</name>
</gene>
<keyword evidence="8 11" id="KW-0067">ATP-binding</keyword>
<evidence type="ECO:0000256" key="9">
    <source>
        <dbReference type="ARBA" id="ARBA00047899"/>
    </source>
</evidence>
<dbReference type="CDD" id="cd14014">
    <property type="entry name" value="STKc_PknB_like"/>
    <property type="match status" value="1"/>
</dbReference>
<dbReference type="PROSITE" id="PS00107">
    <property type="entry name" value="PROTEIN_KINASE_ATP"/>
    <property type="match status" value="1"/>
</dbReference>
<evidence type="ECO:0000256" key="12">
    <source>
        <dbReference type="SAM" id="Phobius"/>
    </source>
</evidence>
<dbReference type="PROSITE" id="PS50011">
    <property type="entry name" value="PROTEIN_KINASE_DOM"/>
    <property type="match status" value="1"/>
</dbReference>
<keyword evidence="12" id="KW-0472">Membrane</keyword>
<dbReference type="Proteomes" id="UP000053372">
    <property type="component" value="Unassembled WGS sequence"/>
</dbReference>
<dbReference type="InterPro" id="IPR028082">
    <property type="entry name" value="Peripla_BP_I"/>
</dbReference>
<keyword evidence="12" id="KW-0812">Transmembrane</keyword>
<comment type="caution">
    <text evidence="14">The sequence shown here is derived from an EMBL/GenBank/DDBJ whole genome shotgun (WGS) entry which is preliminary data.</text>
</comment>
<dbReference type="Gene3D" id="3.40.50.2300">
    <property type="match status" value="2"/>
</dbReference>
<dbReference type="PANTHER" id="PTHR24363">
    <property type="entry name" value="SERINE/THREONINE PROTEIN KINASE"/>
    <property type="match status" value="1"/>
</dbReference>
<evidence type="ECO:0000313" key="16">
    <source>
        <dbReference type="Proteomes" id="UP000053372"/>
    </source>
</evidence>
<dbReference type="GO" id="GO:0004674">
    <property type="term" value="F:protein serine/threonine kinase activity"/>
    <property type="evidence" value="ECO:0007669"/>
    <property type="project" value="UniProtKB-KW"/>
</dbReference>
<evidence type="ECO:0000256" key="6">
    <source>
        <dbReference type="ARBA" id="ARBA00022741"/>
    </source>
</evidence>
<dbReference type="EC" id="2.7.11.1" evidence="2"/>
<reference evidence="14 16" key="1">
    <citation type="journal article" date="2015" name="Genome Announc.">
        <title>Draft Genome of the Euendolithic (true boring) Cyanobacterium Mastigocoleus testarum strain BC008.</title>
        <authorList>
            <person name="Guida B.S."/>
            <person name="Garcia-Pichel F."/>
        </authorList>
    </citation>
    <scope>NUCLEOTIDE SEQUENCE [LARGE SCALE GENOMIC DNA]</scope>
    <source>
        <strain evidence="14 16">BC008</strain>
    </source>
</reference>
<feature type="transmembrane region" description="Helical" evidence="12">
    <location>
        <begin position="284"/>
        <end position="311"/>
    </location>
</feature>
<dbReference type="SMART" id="SM00220">
    <property type="entry name" value="S_TKc"/>
    <property type="match status" value="1"/>
</dbReference>
<keyword evidence="6 11" id="KW-0547">Nucleotide-binding</keyword>
<evidence type="ECO:0000256" key="1">
    <source>
        <dbReference type="ARBA" id="ARBA00010062"/>
    </source>
</evidence>
<evidence type="ECO:0000256" key="5">
    <source>
        <dbReference type="ARBA" id="ARBA00022729"/>
    </source>
</evidence>
<dbReference type="InterPro" id="IPR017441">
    <property type="entry name" value="Protein_kinase_ATP_BS"/>
</dbReference>
<dbReference type="Pfam" id="PF13458">
    <property type="entry name" value="Peripla_BP_6"/>
    <property type="match status" value="1"/>
</dbReference>
<evidence type="ECO:0000256" key="10">
    <source>
        <dbReference type="ARBA" id="ARBA00048679"/>
    </source>
</evidence>
<dbReference type="SUPFAM" id="SSF56112">
    <property type="entry name" value="Protein kinase-like (PK-like)"/>
    <property type="match status" value="1"/>
</dbReference>
<keyword evidence="5" id="KW-0732">Signal</keyword>
<keyword evidence="16" id="KW-1185">Reference proteome</keyword>
<dbReference type="EMBL" id="LMTZ01000129">
    <property type="protein sequence ID" value="KST64062.1"/>
    <property type="molecule type" value="Genomic_DNA"/>
</dbReference>
<dbReference type="Gene3D" id="1.10.510.10">
    <property type="entry name" value="Transferase(Phosphotransferase) domain 1"/>
    <property type="match status" value="1"/>
</dbReference>
<dbReference type="InterPro" id="IPR028081">
    <property type="entry name" value="Leu-bd"/>
</dbReference>
<accession>A0A0V7ZHN8</accession>
<organism evidence="14 16">
    <name type="scientific">Mastigocoleus testarum BC008</name>
    <dbReference type="NCBI Taxonomy" id="371196"/>
    <lineage>
        <taxon>Bacteria</taxon>
        <taxon>Bacillati</taxon>
        <taxon>Cyanobacteriota</taxon>
        <taxon>Cyanophyceae</taxon>
        <taxon>Nostocales</taxon>
        <taxon>Hapalosiphonaceae</taxon>
        <taxon>Mastigocoleus</taxon>
    </lineage>
</organism>
<dbReference type="InterPro" id="IPR000719">
    <property type="entry name" value="Prot_kinase_dom"/>
</dbReference>
<keyword evidence="3" id="KW-0723">Serine/threonine-protein kinase</keyword>
<feature type="binding site" evidence="11">
    <location>
        <position position="32"/>
    </location>
    <ligand>
        <name>ATP</name>
        <dbReference type="ChEBI" id="CHEBI:30616"/>
    </ligand>
</feature>
<keyword evidence="7" id="KW-0418">Kinase</keyword>
<comment type="catalytic activity">
    <reaction evidence="10">
        <text>L-seryl-[protein] + ATP = O-phospho-L-seryl-[protein] + ADP + H(+)</text>
        <dbReference type="Rhea" id="RHEA:17989"/>
        <dbReference type="Rhea" id="RHEA-COMP:9863"/>
        <dbReference type="Rhea" id="RHEA-COMP:11604"/>
        <dbReference type="ChEBI" id="CHEBI:15378"/>
        <dbReference type="ChEBI" id="CHEBI:29999"/>
        <dbReference type="ChEBI" id="CHEBI:30616"/>
        <dbReference type="ChEBI" id="CHEBI:83421"/>
        <dbReference type="ChEBI" id="CHEBI:456216"/>
        <dbReference type="EC" id="2.7.11.1"/>
    </reaction>
</comment>
<evidence type="ECO:0000256" key="11">
    <source>
        <dbReference type="PROSITE-ProRule" id="PRU10141"/>
    </source>
</evidence>
<dbReference type="PANTHER" id="PTHR24363:SF0">
    <property type="entry name" value="SERINE_THREONINE KINASE LIKE DOMAIN CONTAINING 1"/>
    <property type="match status" value="1"/>
</dbReference>
<evidence type="ECO:0000256" key="8">
    <source>
        <dbReference type="ARBA" id="ARBA00022840"/>
    </source>
</evidence>
<dbReference type="InterPro" id="IPR008271">
    <property type="entry name" value="Ser/Thr_kinase_AS"/>
</dbReference>
<sequence>MNQRYRITKRLGKGGFSRTFEVEYENSHYVLKVLNLSPFTEKVRQKVVDLFKREANVLQFLNHPGIPKIHENGYFELKFSNYPEPLYCLVMEKVDGLNLQEWLDRQGEKPLPFEEIYKSFKQLVEILDLVHERGYFHRDIKPANIMLRPDGQLVLIDFGAVRDLAQTYLQHDDIRNGTQIGSPGYAPQEQIHYGETVAQSDIFALGRTFVHLLTRLHPLDIPIDKNGKLTWRNKVLLPPKNEEGAIDKLRWYNFQNLLDATIEIDWRRRPKDTKVLLRHLNKKLILHLIPYKVIAIFLLLGIGISTGNWYLNGVNGCSKISYRNFPIGDEISCGEEILISNFWNKEKKQGVVAFAKGDYVNGSRLLQLSLNKQRDPETLIYLNNARVKAQKIKAYTIAVVAPISNNQDSINSSLEILRGVAQAQNEFNQKYNKQKIGLKVLIASDNNRPRIARKIANYLVQKRDILAVIGHFTSDTTVKAIDIYQQNKLLLISATATSEDLSKKCLNIELKNCFFRRIVSSDSITAKTLASYLINQADKQKAAVFYNKNSNYSKSLRNVFNIEFNNGGGEVVEEFNLSDPHWHADYVIARAKRNNADAIVLFPNSDGLVSNKALQVITAAEKKILIVGGDGLYHSNTLRVVRQNALGLVVAIPWHHSINPNDGFSVSSEKMWRGKVSWRTATSYDATNTLIAALKKLPISAISEDVARVTANPDFNSIGTTGKITFNANGERSAQPIGGDTKQQDIHLVKVIRNTAGYLEFMPLLGTGD</sequence>
<evidence type="ECO:0000256" key="7">
    <source>
        <dbReference type="ARBA" id="ARBA00022777"/>
    </source>
</evidence>
<dbReference type="SUPFAM" id="SSF53822">
    <property type="entry name" value="Periplasmic binding protein-like I"/>
    <property type="match status" value="1"/>
</dbReference>
<evidence type="ECO:0000259" key="13">
    <source>
        <dbReference type="PROSITE" id="PS50011"/>
    </source>
</evidence>
<keyword evidence="4" id="KW-0808">Transferase</keyword>
<evidence type="ECO:0000313" key="15">
    <source>
        <dbReference type="EMBL" id="KST64772.1"/>
    </source>
</evidence>
<name>A0A0V7ZHN8_9CYAN</name>
<dbReference type="EMBL" id="LMTZ01000118">
    <property type="protein sequence ID" value="KST64772.1"/>
    <property type="molecule type" value="Genomic_DNA"/>
</dbReference>
<proteinExistence type="inferred from homology"/>
<protein>
    <recommendedName>
        <fullName evidence="2">non-specific serine/threonine protein kinase</fullName>
        <ecNumber evidence="2">2.7.11.1</ecNumber>
    </recommendedName>
</protein>
<comment type="similarity">
    <text evidence="1">Belongs to the leucine-binding protein family.</text>
</comment>
<dbReference type="PROSITE" id="PS00108">
    <property type="entry name" value="PROTEIN_KINASE_ST"/>
    <property type="match status" value="1"/>
</dbReference>
<evidence type="ECO:0000256" key="3">
    <source>
        <dbReference type="ARBA" id="ARBA00022527"/>
    </source>
</evidence>
<dbReference type="GO" id="GO:0005524">
    <property type="term" value="F:ATP binding"/>
    <property type="evidence" value="ECO:0007669"/>
    <property type="project" value="UniProtKB-UniRule"/>
</dbReference>
<keyword evidence="12" id="KW-1133">Transmembrane helix</keyword>
<dbReference type="InterPro" id="IPR011009">
    <property type="entry name" value="Kinase-like_dom_sf"/>
</dbReference>
<comment type="catalytic activity">
    <reaction evidence="9">
        <text>L-threonyl-[protein] + ATP = O-phospho-L-threonyl-[protein] + ADP + H(+)</text>
        <dbReference type="Rhea" id="RHEA:46608"/>
        <dbReference type="Rhea" id="RHEA-COMP:11060"/>
        <dbReference type="Rhea" id="RHEA-COMP:11605"/>
        <dbReference type="ChEBI" id="CHEBI:15378"/>
        <dbReference type="ChEBI" id="CHEBI:30013"/>
        <dbReference type="ChEBI" id="CHEBI:30616"/>
        <dbReference type="ChEBI" id="CHEBI:61977"/>
        <dbReference type="ChEBI" id="CHEBI:456216"/>
        <dbReference type="EC" id="2.7.11.1"/>
    </reaction>
</comment>
<feature type="domain" description="Protein kinase" evidence="13">
    <location>
        <begin position="5"/>
        <end position="282"/>
    </location>
</feature>
<evidence type="ECO:0000256" key="4">
    <source>
        <dbReference type="ARBA" id="ARBA00022679"/>
    </source>
</evidence>
<dbReference type="CDD" id="cd06268">
    <property type="entry name" value="PBP1_ABC_transporter_LIVBP-like"/>
    <property type="match status" value="1"/>
</dbReference>